<protein>
    <submittedName>
        <fullName evidence="2">Uncharacterized protein</fullName>
    </submittedName>
</protein>
<accession>A0ABQ8U925</accession>
<evidence type="ECO:0000313" key="3">
    <source>
        <dbReference type="Proteomes" id="UP001141327"/>
    </source>
</evidence>
<sequence length="142" mass="15418">MTVFLRRRGETLWQEALAQLPEAPSETRYGQQGLESRFCFVDLSYEAGKRLLANPPPGLHADRARPRRVEAETRGEAQAQPLSENVVAAPVDDDPVVIATGPVVLDDEDDGGMAPVAPAGEPAQRRKPQRARGSSQPGRPQV</sequence>
<keyword evidence="3" id="KW-1185">Reference proteome</keyword>
<name>A0ABQ8U925_9EUKA</name>
<comment type="caution">
    <text evidence="2">The sequence shown here is derived from an EMBL/GenBank/DDBJ whole genome shotgun (WGS) entry which is preliminary data.</text>
</comment>
<feature type="compositionally biased region" description="Polar residues" evidence="1">
    <location>
        <begin position="132"/>
        <end position="142"/>
    </location>
</feature>
<dbReference type="Proteomes" id="UP001141327">
    <property type="component" value="Unassembled WGS sequence"/>
</dbReference>
<evidence type="ECO:0000313" key="2">
    <source>
        <dbReference type="EMBL" id="KAJ4455814.1"/>
    </source>
</evidence>
<proteinExistence type="predicted"/>
<reference evidence="2" key="1">
    <citation type="journal article" date="2022" name="bioRxiv">
        <title>Genomics of Preaxostyla Flagellates Illuminates Evolutionary Transitions and the Path Towards Mitochondrial Loss.</title>
        <authorList>
            <person name="Novak L.V.F."/>
            <person name="Treitli S.C."/>
            <person name="Pyrih J."/>
            <person name="Halakuc P."/>
            <person name="Pipaliya S.V."/>
            <person name="Vacek V."/>
            <person name="Brzon O."/>
            <person name="Soukal P."/>
            <person name="Eme L."/>
            <person name="Dacks J.B."/>
            <person name="Karnkowska A."/>
            <person name="Elias M."/>
            <person name="Hampl V."/>
        </authorList>
    </citation>
    <scope>NUCLEOTIDE SEQUENCE</scope>
    <source>
        <strain evidence="2">RCP-MX</strain>
    </source>
</reference>
<dbReference type="EMBL" id="JAPMOS010000092">
    <property type="protein sequence ID" value="KAJ4455814.1"/>
    <property type="molecule type" value="Genomic_DNA"/>
</dbReference>
<gene>
    <name evidence="2" type="ORF">PAPYR_9177</name>
</gene>
<evidence type="ECO:0000256" key="1">
    <source>
        <dbReference type="SAM" id="MobiDB-lite"/>
    </source>
</evidence>
<organism evidence="2 3">
    <name type="scientific">Paratrimastix pyriformis</name>
    <dbReference type="NCBI Taxonomy" id="342808"/>
    <lineage>
        <taxon>Eukaryota</taxon>
        <taxon>Metamonada</taxon>
        <taxon>Preaxostyla</taxon>
        <taxon>Paratrimastigidae</taxon>
        <taxon>Paratrimastix</taxon>
    </lineage>
</organism>
<feature type="compositionally biased region" description="Basic and acidic residues" evidence="1">
    <location>
        <begin position="60"/>
        <end position="75"/>
    </location>
</feature>
<feature type="region of interest" description="Disordered" evidence="1">
    <location>
        <begin position="51"/>
        <end position="142"/>
    </location>
</feature>